<dbReference type="EMBL" id="BDIP01003779">
    <property type="protein sequence ID" value="GIQ88113.1"/>
    <property type="molecule type" value="Genomic_DNA"/>
</dbReference>
<evidence type="ECO:0000313" key="2">
    <source>
        <dbReference type="Proteomes" id="UP000265618"/>
    </source>
</evidence>
<organism evidence="1 2">
    <name type="scientific">Kipferlia bialata</name>
    <dbReference type="NCBI Taxonomy" id="797122"/>
    <lineage>
        <taxon>Eukaryota</taxon>
        <taxon>Metamonada</taxon>
        <taxon>Carpediemonas-like organisms</taxon>
        <taxon>Kipferlia</taxon>
    </lineage>
</organism>
<protein>
    <submittedName>
        <fullName evidence="1">Uncharacterized protein</fullName>
    </submittedName>
</protein>
<reference evidence="1 2" key="1">
    <citation type="journal article" date="2018" name="PLoS ONE">
        <title>The draft genome of Kipferlia bialata reveals reductive genome evolution in fornicate parasites.</title>
        <authorList>
            <person name="Tanifuji G."/>
            <person name="Takabayashi S."/>
            <person name="Kume K."/>
            <person name="Takagi M."/>
            <person name="Nakayama T."/>
            <person name="Kamikawa R."/>
            <person name="Inagaki Y."/>
            <person name="Hashimoto T."/>
        </authorList>
    </citation>
    <scope>NUCLEOTIDE SEQUENCE [LARGE SCALE GENOMIC DNA]</scope>
    <source>
        <strain evidence="1">NY0173</strain>
    </source>
</reference>
<keyword evidence="2" id="KW-1185">Reference proteome</keyword>
<dbReference type="AlphaFoldDB" id="A0A9K3D2V2"/>
<proteinExistence type="predicted"/>
<sequence>MTLPMTLDDPAYDLDPTESVSLMLGVINNRGLALEVRHEAVLMVPTALSFCQLVGDTEGVQTLLKGMSQAFVTTDTEDDVVLLASTLTEYLEAVPAPSVQLVRMVSSLLSLSAPHIVSALDPNTSHIPEYRAILERMLHACLAVGVDSNSGHDAESVVEELFRSAGFGHEQESRAARELIAAVWAPISEYAPNPPSIRALRALRGYSSEGYELWGIPSVRAMVVRLLASDVLYEIELGLRFLCTMLPAKQATQLLRMESSSYTPFHIAAGPGGMGERELGEGESA</sequence>
<feature type="non-terminal residue" evidence="1">
    <location>
        <position position="1"/>
    </location>
</feature>
<evidence type="ECO:0000313" key="1">
    <source>
        <dbReference type="EMBL" id="GIQ88113.1"/>
    </source>
</evidence>
<gene>
    <name evidence="1" type="ORF">KIPB_010289</name>
</gene>
<name>A0A9K3D2V2_9EUKA</name>
<dbReference type="Proteomes" id="UP000265618">
    <property type="component" value="Unassembled WGS sequence"/>
</dbReference>
<comment type="caution">
    <text evidence="1">The sequence shown here is derived from an EMBL/GenBank/DDBJ whole genome shotgun (WGS) entry which is preliminary data.</text>
</comment>
<accession>A0A9K3D2V2</accession>